<evidence type="ECO:0000313" key="1">
    <source>
        <dbReference type="EMBL" id="MDR6555495.1"/>
    </source>
</evidence>
<name>A0ABU1P6W4_9BACL</name>
<protein>
    <submittedName>
        <fullName evidence="1">Uncharacterized protein</fullName>
    </submittedName>
</protein>
<accession>A0ABU1P6W4</accession>
<evidence type="ECO:0000313" key="2">
    <source>
        <dbReference type="Proteomes" id="UP001267290"/>
    </source>
</evidence>
<gene>
    <name evidence="1" type="ORF">J2736_006757</name>
</gene>
<organism evidence="1 2">
    <name type="scientific">Paenibacillus qinlingensis</name>
    <dbReference type="NCBI Taxonomy" id="1837343"/>
    <lineage>
        <taxon>Bacteria</taxon>
        <taxon>Bacillati</taxon>
        <taxon>Bacillota</taxon>
        <taxon>Bacilli</taxon>
        <taxon>Bacillales</taxon>
        <taxon>Paenibacillaceae</taxon>
        <taxon>Paenibacillus</taxon>
    </lineage>
</organism>
<proteinExistence type="predicted"/>
<keyword evidence="2" id="KW-1185">Reference proteome</keyword>
<comment type="caution">
    <text evidence="1">The sequence shown here is derived from an EMBL/GenBank/DDBJ whole genome shotgun (WGS) entry which is preliminary data.</text>
</comment>
<dbReference type="EMBL" id="JAVDSB010000030">
    <property type="protein sequence ID" value="MDR6555495.1"/>
    <property type="molecule type" value="Genomic_DNA"/>
</dbReference>
<reference evidence="1 2" key="1">
    <citation type="submission" date="2023-07" db="EMBL/GenBank/DDBJ databases">
        <title>Sorghum-associated microbial communities from plants grown in Nebraska, USA.</title>
        <authorList>
            <person name="Schachtman D."/>
        </authorList>
    </citation>
    <scope>NUCLEOTIDE SEQUENCE [LARGE SCALE GENOMIC DNA]</scope>
    <source>
        <strain evidence="1 2">CC258</strain>
    </source>
</reference>
<sequence length="33" mass="3744">MVILKQGNGLFSHNYNTKCDLNKSVASDNYKQI</sequence>
<dbReference type="Proteomes" id="UP001267290">
    <property type="component" value="Unassembled WGS sequence"/>
</dbReference>